<dbReference type="EMBL" id="SDLO01000002">
    <property type="protein sequence ID" value="TDK92973.1"/>
    <property type="molecule type" value="Genomic_DNA"/>
</dbReference>
<dbReference type="InterPro" id="IPR050769">
    <property type="entry name" value="NAT_camello-type"/>
</dbReference>
<sequence length="472" mass="50128">MDSNTSLFCSTSLAGRIEHAEAQLIALASAPARQRNRSGFATPLGGGVACFAEPGSPMNKVVGLGFDGALDPVALGAIELEYAIRETPTQIELSSLADREVAVLLSRRGYRLVAHECVLGRRLDCALPVATSPGIDVRVCGPEEFDAWLDVVVAGTAHPDDEGVGFHEQFSDEAIERDERDFYDAGATMYVGRCDGVIAGGASLMITGGIAQFTGAATAPAYRRRGIQNALLARRLTDAAEAGCDIAVITTAPGSKSQENAQRRGFQLLYTRAMLIKPVDGPIQASGSGENGSGTWKLVSAQGMCVSSETAGTDFAEPVRIVPFDGDRRALIDLFRLAEDSERKLDGYIGAGRVWVAMRGSAEVVGHIQVTVSDHGETWEVANMAVAVPHRGAGVGRRLLEQVIDDARAGGARRVQLATATADIGNLRFYQRCGFRLGRVVHDAFGPHSGYPAGTASDGIAVRDQVWFERVL</sequence>
<protein>
    <submittedName>
        <fullName evidence="3">GNAT family N-acetyltransferase</fullName>
    </submittedName>
</protein>
<accession>A0A4R5WNW1</accession>
<feature type="domain" description="N-acetyltransferase" evidence="2">
    <location>
        <begin position="135"/>
        <end position="280"/>
    </location>
</feature>
<proteinExistence type="predicted"/>
<dbReference type="AlphaFoldDB" id="A0A4R5WNW1"/>
<dbReference type="PANTHER" id="PTHR13947">
    <property type="entry name" value="GNAT FAMILY N-ACETYLTRANSFERASE"/>
    <property type="match status" value="1"/>
</dbReference>
<dbReference type="Gene3D" id="3.40.630.30">
    <property type="match status" value="2"/>
</dbReference>
<comment type="caution">
    <text evidence="3">The sequence shown here is derived from an EMBL/GenBank/DDBJ whole genome shotgun (WGS) entry which is preliminary data.</text>
</comment>
<dbReference type="InterPro" id="IPR000182">
    <property type="entry name" value="GNAT_dom"/>
</dbReference>
<dbReference type="Proteomes" id="UP000294929">
    <property type="component" value="Unassembled WGS sequence"/>
</dbReference>
<evidence type="ECO:0000313" key="3">
    <source>
        <dbReference type="EMBL" id="TDK92973.1"/>
    </source>
</evidence>
<keyword evidence="1 3" id="KW-0808">Transferase</keyword>
<dbReference type="SUPFAM" id="SSF55729">
    <property type="entry name" value="Acyl-CoA N-acyltransferases (Nat)"/>
    <property type="match status" value="2"/>
</dbReference>
<organism evidence="3 4">
    <name type="scientific">Mycolicibacterium mucogenicum</name>
    <name type="common">Mycobacterium mucogenicum</name>
    <dbReference type="NCBI Taxonomy" id="56689"/>
    <lineage>
        <taxon>Bacteria</taxon>
        <taxon>Bacillati</taxon>
        <taxon>Actinomycetota</taxon>
        <taxon>Actinomycetes</taxon>
        <taxon>Mycobacteriales</taxon>
        <taxon>Mycobacteriaceae</taxon>
        <taxon>Mycolicibacterium</taxon>
    </lineage>
</organism>
<gene>
    <name evidence="3" type="ORF">EUA03_02510</name>
</gene>
<reference evidence="3 4" key="1">
    <citation type="submission" date="2019-01" db="EMBL/GenBank/DDBJ databases">
        <title>High-quality-draft genome sequences of five non-tuberculosis mycobacteriaceae isolated from a nosocomial environment.</title>
        <authorList>
            <person name="Tiago I."/>
            <person name="Alarico S."/>
            <person name="Pereira S.G."/>
            <person name="Coelho C."/>
            <person name="Maranha A."/>
            <person name="Empadinhas N."/>
        </authorList>
    </citation>
    <scope>NUCLEOTIDE SEQUENCE [LARGE SCALE GENOMIC DNA]</scope>
    <source>
        <strain evidence="3 4">24AIII</strain>
    </source>
</reference>
<feature type="domain" description="N-acetyltransferase" evidence="2">
    <location>
        <begin position="319"/>
        <end position="469"/>
    </location>
</feature>
<dbReference type="Pfam" id="PF00583">
    <property type="entry name" value="Acetyltransf_1"/>
    <property type="match status" value="2"/>
</dbReference>
<dbReference type="InterPro" id="IPR016181">
    <property type="entry name" value="Acyl_CoA_acyltransferase"/>
</dbReference>
<evidence type="ECO:0000259" key="2">
    <source>
        <dbReference type="PROSITE" id="PS51186"/>
    </source>
</evidence>
<dbReference type="GO" id="GO:0008080">
    <property type="term" value="F:N-acetyltransferase activity"/>
    <property type="evidence" value="ECO:0007669"/>
    <property type="project" value="InterPro"/>
</dbReference>
<name>A0A4R5WNW1_MYCMU</name>
<evidence type="ECO:0000256" key="1">
    <source>
        <dbReference type="ARBA" id="ARBA00022679"/>
    </source>
</evidence>
<dbReference type="PANTHER" id="PTHR13947:SF37">
    <property type="entry name" value="LD18367P"/>
    <property type="match status" value="1"/>
</dbReference>
<dbReference type="PROSITE" id="PS51186">
    <property type="entry name" value="GNAT"/>
    <property type="match status" value="2"/>
</dbReference>
<dbReference type="CDD" id="cd04301">
    <property type="entry name" value="NAT_SF"/>
    <property type="match status" value="2"/>
</dbReference>
<evidence type="ECO:0000313" key="4">
    <source>
        <dbReference type="Proteomes" id="UP000294929"/>
    </source>
</evidence>